<keyword evidence="2" id="KW-1133">Transmembrane helix</keyword>
<dbReference type="VEuPathDB" id="ToxoDB:ENH_00076110"/>
<accession>U6N594</accession>
<feature type="region of interest" description="Disordered" evidence="1">
    <location>
        <begin position="182"/>
        <end position="270"/>
    </location>
</feature>
<feature type="compositionally biased region" description="Low complexity" evidence="1">
    <location>
        <begin position="254"/>
        <end position="267"/>
    </location>
</feature>
<proteinExistence type="predicted"/>
<keyword evidence="4" id="KW-1185">Reference proteome</keyword>
<reference evidence="3" key="1">
    <citation type="submission" date="2013-10" db="EMBL/GenBank/DDBJ databases">
        <title>Genomic analysis of the causative agents of coccidiosis in chickens.</title>
        <authorList>
            <person name="Reid A.J."/>
            <person name="Blake D."/>
            <person name="Billington K."/>
            <person name="Browne H."/>
            <person name="Dunn M."/>
            <person name="Hung S."/>
            <person name="Kawahara F."/>
            <person name="Miranda-Saavedra D."/>
            <person name="Mourier T."/>
            <person name="Nagra H."/>
            <person name="Otto T.D."/>
            <person name="Rawlings N."/>
            <person name="Sanchez A."/>
            <person name="Sanders M."/>
            <person name="Subramaniam C."/>
            <person name="Tay Y."/>
            <person name="Dear P."/>
            <person name="Doerig C."/>
            <person name="Gruber A."/>
            <person name="Parkinson J."/>
            <person name="Shirley M."/>
            <person name="Wan K.L."/>
            <person name="Berriman M."/>
            <person name="Tomley F."/>
            <person name="Pain A."/>
        </authorList>
    </citation>
    <scope>NUCLEOTIDE SEQUENCE [LARGE SCALE GENOMIC DNA]</scope>
    <source>
        <strain evidence="3">Houghton</strain>
    </source>
</reference>
<feature type="compositionally biased region" description="Basic and acidic residues" evidence="1">
    <location>
        <begin position="230"/>
        <end position="253"/>
    </location>
</feature>
<dbReference type="RefSeq" id="XP_013438361.1">
    <property type="nucleotide sequence ID" value="XM_013582907.1"/>
</dbReference>
<organism evidence="3 4">
    <name type="scientific">Eimeria necatrix</name>
    <dbReference type="NCBI Taxonomy" id="51315"/>
    <lineage>
        <taxon>Eukaryota</taxon>
        <taxon>Sar</taxon>
        <taxon>Alveolata</taxon>
        <taxon>Apicomplexa</taxon>
        <taxon>Conoidasida</taxon>
        <taxon>Coccidia</taxon>
        <taxon>Eucoccidiorida</taxon>
        <taxon>Eimeriorina</taxon>
        <taxon>Eimeriidae</taxon>
        <taxon>Eimeria</taxon>
    </lineage>
</organism>
<evidence type="ECO:0000256" key="1">
    <source>
        <dbReference type="SAM" id="MobiDB-lite"/>
    </source>
</evidence>
<feature type="region of interest" description="Disordered" evidence="1">
    <location>
        <begin position="51"/>
        <end position="89"/>
    </location>
</feature>
<feature type="transmembrane region" description="Helical" evidence="2">
    <location>
        <begin position="370"/>
        <end position="394"/>
    </location>
</feature>
<dbReference type="GeneID" id="25477741"/>
<evidence type="ECO:0000313" key="4">
    <source>
        <dbReference type="Proteomes" id="UP000030754"/>
    </source>
</evidence>
<evidence type="ECO:0000256" key="2">
    <source>
        <dbReference type="SAM" id="Phobius"/>
    </source>
</evidence>
<feature type="compositionally biased region" description="Low complexity" evidence="1">
    <location>
        <begin position="51"/>
        <end position="71"/>
    </location>
</feature>
<dbReference type="OrthoDB" id="329081at2759"/>
<reference evidence="3" key="2">
    <citation type="submission" date="2013-10" db="EMBL/GenBank/DDBJ databases">
        <authorList>
            <person name="Aslett M."/>
        </authorList>
    </citation>
    <scope>NUCLEOTIDE SEQUENCE [LARGE SCALE GENOMIC DNA]</scope>
    <source>
        <strain evidence="3">Houghton</strain>
    </source>
</reference>
<name>U6N594_9EIME</name>
<keyword evidence="2" id="KW-0472">Membrane</keyword>
<feature type="compositionally biased region" description="Low complexity" evidence="1">
    <location>
        <begin position="190"/>
        <end position="229"/>
    </location>
</feature>
<dbReference type="EMBL" id="HG725830">
    <property type="protein sequence ID" value="CDJ69895.1"/>
    <property type="molecule type" value="Genomic_DNA"/>
</dbReference>
<gene>
    <name evidence="3" type="ORF">ENH_00076110</name>
</gene>
<evidence type="ECO:0000313" key="3">
    <source>
        <dbReference type="EMBL" id="CDJ69895.1"/>
    </source>
</evidence>
<protein>
    <submittedName>
        <fullName evidence="3">Uncharacterized protein</fullName>
    </submittedName>
</protein>
<keyword evidence="2" id="KW-0812">Transmembrane</keyword>
<sequence length="395" mass="41305">MASAANRGLLLLQQPLFPFLVFFFCLMSSPSFSYHRSGVHVGLPLSAAPQGGPQGPLGAPPGALLDLHGAAQGDVDTPQEPEKPHVTSKPHLFSVEELLESVARDHWQPLEVLLARGASRGSLAKVVVQQQQQQHFAEATKVAKNAVEVCEADQQAEACSLARQQAKEASVALAAPIVGKFTKKKKASDEAAAQPADSSAEARSSSSSSSSSSTTLAPSAGSSDGSSKNRSSDRSGEPSSKRSSSEGGGDERSSSSSSSSSSKSRSSSSREELEASLLQLQGVIGSIWDTLFGGSSTANAENFEGGNQGSYFNFMYPSDNDYPWACVCDESQYAQWANNEVSYVSCRNQVDLSSQNVVAMCNPLNHKMNAAAAATPAAAAVAAVAFAAVAVSFFW</sequence>
<dbReference type="AlphaFoldDB" id="U6N594"/>
<dbReference type="Proteomes" id="UP000030754">
    <property type="component" value="Unassembled WGS sequence"/>
</dbReference>